<dbReference type="SUPFAM" id="SSF56935">
    <property type="entry name" value="Porins"/>
    <property type="match status" value="1"/>
</dbReference>
<reference evidence="2 3" key="1">
    <citation type="submission" date="2023-02" db="EMBL/GenBank/DDBJ databases">
        <title>Genome sequence of Sphingomonas naphthae.</title>
        <authorList>
            <person name="Kim S."/>
            <person name="Heo J."/>
            <person name="Kwon S.-W."/>
        </authorList>
    </citation>
    <scope>NUCLEOTIDE SEQUENCE [LARGE SCALE GENOMIC DNA]</scope>
    <source>
        <strain evidence="2 3">KACC 18716</strain>
    </source>
</reference>
<keyword evidence="1" id="KW-0732">Signal</keyword>
<proteinExistence type="predicted"/>
<accession>A0ABY7THA6</accession>
<feature type="chain" id="PRO_5045111607" evidence="1">
    <location>
        <begin position="22"/>
        <end position="419"/>
    </location>
</feature>
<evidence type="ECO:0000256" key="1">
    <source>
        <dbReference type="SAM" id="SignalP"/>
    </source>
</evidence>
<dbReference type="Proteomes" id="UP001220395">
    <property type="component" value="Chromosome"/>
</dbReference>
<organism evidence="2 3">
    <name type="scientific">Sphingomonas naphthae</name>
    <dbReference type="NCBI Taxonomy" id="1813468"/>
    <lineage>
        <taxon>Bacteria</taxon>
        <taxon>Pseudomonadati</taxon>
        <taxon>Pseudomonadota</taxon>
        <taxon>Alphaproteobacteria</taxon>
        <taxon>Sphingomonadales</taxon>
        <taxon>Sphingomonadaceae</taxon>
        <taxon>Sphingomonas</taxon>
    </lineage>
</organism>
<evidence type="ECO:0000313" key="3">
    <source>
        <dbReference type="Proteomes" id="UP001220395"/>
    </source>
</evidence>
<dbReference type="InterPro" id="IPR018759">
    <property type="entry name" value="BBP2_2"/>
</dbReference>
<feature type="signal peptide" evidence="1">
    <location>
        <begin position="1"/>
        <end position="21"/>
    </location>
</feature>
<dbReference type="EMBL" id="CP117411">
    <property type="protein sequence ID" value="WCT72530.1"/>
    <property type="molecule type" value="Genomic_DNA"/>
</dbReference>
<dbReference type="RefSeq" id="WP_273686496.1">
    <property type="nucleotide sequence ID" value="NZ_CP117411.1"/>
</dbReference>
<protein>
    <submittedName>
        <fullName evidence="2">Outer membrane beta-barrel protein</fullName>
    </submittedName>
</protein>
<name>A0ABY7THA6_9SPHN</name>
<dbReference type="Pfam" id="PF10082">
    <property type="entry name" value="BBP2_2"/>
    <property type="match status" value="1"/>
</dbReference>
<keyword evidence="3" id="KW-1185">Reference proteome</keyword>
<sequence length="419" mass="46489">MTKRAWLALGAGLMGAGGAMAQTPPANIAVADRARPAYDPLGWRVKSIFFYPSVAGSYEYDDNVRSTRTNRQSDSVFYIAPQLRIKSDLRRHGFDVTLKYSHSYHAKLTTEDVTNYGAFGRGVFDVTRRTRIRADGSIERATEKRGALSSFGGTRSPVRYNRSVGNIGLEQEMGAFVFFGQIGQRQLKYKDTVDALGLPLDQKFRDFRMETAMLQARLRMRSGLSAFIRASGDKRIYDIRRGDVGFDPITGIDRSSKGGKIEAGLAMELTNLLYGNIRAGYLKVAYDDPALRDVDGISFGADLLWNVTSLTSLRFTADRSLDETVSPLTAGNLRSEFNVGADHELLRNLILSVDGRYARITPAGPTAKSRENEFEAGAKYLLNRYLMAKLTLNHSRRSSDNPAIGFKANSVMLTLTVRK</sequence>
<evidence type="ECO:0000313" key="2">
    <source>
        <dbReference type="EMBL" id="WCT72530.1"/>
    </source>
</evidence>
<gene>
    <name evidence="2" type="ORF">PQ455_12900</name>
</gene>